<organism evidence="1 2">
    <name type="scientific">Acinetobacter pittii</name>
    <name type="common">Acinetobacter genomosp. 3</name>
    <dbReference type="NCBI Taxonomy" id="48296"/>
    <lineage>
        <taxon>Bacteria</taxon>
        <taxon>Pseudomonadati</taxon>
        <taxon>Pseudomonadota</taxon>
        <taxon>Gammaproteobacteria</taxon>
        <taxon>Moraxellales</taxon>
        <taxon>Moraxellaceae</taxon>
        <taxon>Acinetobacter</taxon>
        <taxon>Acinetobacter calcoaceticus/baumannii complex</taxon>
    </lineage>
</organism>
<evidence type="ECO:0000313" key="1">
    <source>
        <dbReference type="EMBL" id="RSO63383.1"/>
    </source>
</evidence>
<accession>A0AB37TKL2</accession>
<gene>
    <name evidence="1" type="ORF">EA752_01280</name>
</gene>
<reference evidence="1 2" key="1">
    <citation type="submission" date="2018-10" db="EMBL/GenBank/DDBJ databases">
        <title>GWAS and RNA-Seq identify cryptic mechanisms of antimicrobial resistance in Acinetobacter baumannii.</title>
        <authorList>
            <person name="Sahl J.W."/>
        </authorList>
    </citation>
    <scope>NUCLEOTIDE SEQUENCE [LARGE SCALE GENOMIC DNA]</scope>
    <source>
        <strain evidence="1 2">TG41884</strain>
    </source>
</reference>
<dbReference type="EMBL" id="RFEW01000001">
    <property type="protein sequence ID" value="RSO63383.1"/>
    <property type="molecule type" value="Genomic_DNA"/>
</dbReference>
<sequence length="83" mass="9478">MIKQLAKTNLTPEANKLKNGLVQETLQSLRMNKDNRFDLSAEEGINQAVDYLVDFHLHQKIENGEIQIITSPQNTSNRNEVEV</sequence>
<dbReference type="RefSeq" id="WP_125530204.1">
    <property type="nucleotide sequence ID" value="NZ_BKDB01000009.1"/>
</dbReference>
<comment type="caution">
    <text evidence="1">The sequence shown here is derived from an EMBL/GenBank/DDBJ whole genome shotgun (WGS) entry which is preliminary data.</text>
</comment>
<evidence type="ECO:0000313" key="2">
    <source>
        <dbReference type="Proteomes" id="UP000271320"/>
    </source>
</evidence>
<protein>
    <submittedName>
        <fullName evidence="1">Uncharacterized protein</fullName>
    </submittedName>
</protein>
<dbReference type="AlphaFoldDB" id="A0AB37TKL2"/>
<dbReference type="Proteomes" id="UP000271320">
    <property type="component" value="Unassembled WGS sequence"/>
</dbReference>
<name>A0AB37TKL2_ACIPI</name>
<proteinExistence type="predicted"/>